<feature type="chain" id="PRO_5006865555" evidence="1">
    <location>
        <begin position="22"/>
        <end position="105"/>
    </location>
</feature>
<dbReference type="AlphaFoldDB" id="A0A0V0GUJ5"/>
<accession>A0A0V0GUJ5</accession>
<keyword evidence="1" id="KW-0732">Signal</keyword>
<protein>
    <submittedName>
        <fullName evidence="2">Putative ovule protein</fullName>
    </submittedName>
</protein>
<evidence type="ECO:0000256" key="1">
    <source>
        <dbReference type="SAM" id="SignalP"/>
    </source>
</evidence>
<dbReference type="EMBL" id="GEDG01030591">
    <property type="protein sequence ID" value="JAP11844.1"/>
    <property type="molecule type" value="Transcribed_RNA"/>
</dbReference>
<proteinExistence type="predicted"/>
<feature type="signal peptide" evidence="1">
    <location>
        <begin position="1"/>
        <end position="21"/>
    </location>
</feature>
<organism evidence="2">
    <name type="scientific">Solanum chacoense</name>
    <name type="common">Chaco potato</name>
    <dbReference type="NCBI Taxonomy" id="4108"/>
    <lineage>
        <taxon>Eukaryota</taxon>
        <taxon>Viridiplantae</taxon>
        <taxon>Streptophyta</taxon>
        <taxon>Embryophyta</taxon>
        <taxon>Tracheophyta</taxon>
        <taxon>Spermatophyta</taxon>
        <taxon>Magnoliopsida</taxon>
        <taxon>eudicotyledons</taxon>
        <taxon>Gunneridae</taxon>
        <taxon>Pentapetalae</taxon>
        <taxon>asterids</taxon>
        <taxon>lamiids</taxon>
        <taxon>Solanales</taxon>
        <taxon>Solanaceae</taxon>
        <taxon>Solanoideae</taxon>
        <taxon>Solaneae</taxon>
        <taxon>Solanum</taxon>
    </lineage>
</organism>
<evidence type="ECO:0000313" key="2">
    <source>
        <dbReference type="EMBL" id="JAP11844.1"/>
    </source>
</evidence>
<sequence length="105" mass="10626">MAPKIIVLALVFFAMVCMASAIDDSTTAALKDAANAPIPVENNNIIGTINGSDDNEAVAAAPVGGPISGVTFPDISLPPTPNGATTSTLDFTTIATIIVAVSFFF</sequence>
<name>A0A0V0GUJ5_SOLCH</name>
<reference evidence="2" key="1">
    <citation type="submission" date="2015-12" db="EMBL/GenBank/DDBJ databases">
        <title>Gene expression during late stages of embryo sac development: a critical building block for successful pollen-pistil interactions.</title>
        <authorList>
            <person name="Liu Y."/>
            <person name="Joly V."/>
            <person name="Sabar M."/>
            <person name="Matton D.P."/>
        </authorList>
    </citation>
    <scope>NUCLEOTIDE SEQUENCE</scope>
</reference>